<evidence type="ECO:0000313" key="3">
    <source>
        <dbReference type="Proteomes" id="UP001295794"/>
    </source>
</evidence>
<gene>
    <name evidence="2" type="ORF">MYCIT1_LOCUS20121</name>
</gene>
<proteinExistence type="predicted"/>
<feature type="region of interest" description="Disordered" evidence="1">
    <location>
        <begin position="1"/>
        <end position="101"/>
    </location>
</feature>
<feature type="compositionally biased region" description="Basic and acidic residues" evidence="1">
    <location>
        <begin position="79"/>
        <end position="97"/>
    </location>
</feature>
<keyword evidence="3" id="KW-1185">Reference proteome</keyword>
<protein>
    <submittedName>
        <fullName evidence="2">Uncharacterized protein</fullName>
    </submittedName>
</protein>
<evidence type="ECO:0000313" key="2">
    <source>
        <dbReference type="EMBL" id="CAK5273580.1"/>
    </source>
</evidence>
<feature type="compositionally biased region" description="Basic and acidic residues" evidence="1">
    <location>
        <begin position="58"/>
        <end position="68"/>
    </location>
</feature>
<name>A0AAD2Q429_9AGAR</name>
<sequence>MPRLDMHWSQSLHAQMVQDRPIRPDQRDDLQRDVGIRQDDRAELVLDDDDPRLGPGRELPHPLRDDRTPLPPRSNVPRVRTDRDHRRQQAHPADRGAARLVPWRIQQLRPRTVDRHLLEPGQDADDIPHPRPAALPVRRRRHQRESRHCCFGAVRRMLIARRPPPRRAPPRPLDPPARARSRNTASAAGRAPSPQSASRPTSAPSSTSITRSVSDPEDGPVVRRSACACRSIVSPCYL</sequence>
<feature type="compositionally biased region" description="Basic and acidic residues" evidence="1">
    <location>
        <begin position="20"/>
        <end position="44"/>
    </location>
</feature>
<reference evidence="2" key="1">
    <citation type="submission" date="2023-11" db="EMBL/GenBank/DDBJ databases">
        <authorList>
            <person name="De Vega J J."/>
            <person name="De Vega J J."/>
        </authorList>
    </citation>
    <scope>NUCLEOTIDE SEQUENCE</scope>
</reference>
<dbReference type="EMBL" id="CAVNYO010000397">
    <property type="protein sequence ID" value="CAK5273580.1"/>
    <property type="molecule type" value="Genomic_DNA"/>
</dbReference>
<accession>A0AAD2Q429</accession>
<organism evidence="2 3">
    <name type="scientific">Mycena citricolor</name>
    <dbReference type="NCBI Taxonomy" id="2018698"/>
    <lineage>
        <taxon>Eukaryota</taxon>
        <taxon>Fungi</taxon>
        <taxon>Dikarya</taxon>
        <taxon>Basidiomycota</taxon>
        <taxon>Agaricomycotina</taxon>
        <taxon>Agaricomycetes</taxon>
        <taxon>Agaricomycetidae</taxon>
        <taxon>Agaricales</taxon>
        <taxon>Marasmiineae</taxon>
        <taxon>Mycenaceae</taxon>
        <taxon>Mycena</taxon>
    </lineage>
</organism>
<dbReference type="Proteomes" id="UP001295794">
    <property type="component" value="Unassembled WGS sequence"/>
</dbReference>
<evidence type="ECO:0000256" key="1">
    <source>
        <dbReference type="SAM" id="MobiDB-lite"/>
    </source>
</evidence>
<comment type="caution">
    <text evidence="2">The sequence shown here is derived from an EMBL/GenBank/DDBJ whole genome shotgun (WGS) entry which is preliminary data.</text>
</comment>
<feature type="compositionally biased region" description="Low complexity" evidence="1">
    <location>
        <begin position="176"/>
        <end position="213"/>
    </location>
</feature>
<feature type="region of interest" description="Disordered" evidence="1">
    <location>
        <begin position="118"/>
        <end position="221"/>
    </location>
</feature>
<dbReference type="AlphaFoldDB" id="A0AAD2Q429"/>